<accession>A0ABU0T8K1</accession>
<keyword evidence="2" id="KW-1185">Reference proteome</keyword>
<evidence type="ECO:0008006" key="3">
    <source>
        <dbReference type="Google" id="ProtNLM"/>
    </source>
</evidence>
<comment type="caution">
    <text evidence="1">The sequence shown here is derived from an EMBL/GenBank/DDBJ whole genome shotgun (WGS) entry which is preliminary data.</text>
</comment>
<protein>
    <recommendedName>
        <fullName evidence="3">Transposase</fullName>
    </recommendedName>
</protein>
<proteinExistence type="predicted"/>
<gene>
    <name evidence="1" type="ORF">QF035_009464</name>
</gene>
<evidence type="ECO:0000313" key="2">
    <source>
        <dbReference type="Proteomes" id="UP001230328"/>
    </source>
</evidence>
<evidence type="ECO:0000313" key="1">
    <source>
        <dbReference type="EMBL" id="MDQ1031882.1"/>
    </source>
</evidence>
<reference evidence="1 2" key="1">
    <citation type="submission" date="2023-07" db="EMBL/GenBank/DDBJ databases">
        <title>Comparative genomics of wheat-associated soil bacteria to identify genetic determinants of phenazine resistance.</title>
        <authorList>
            <person name="Mouncey N."/>
        </authorList>
    </citation>
    <scope>NUCLEOTIDE SEQUENCE [LARGE SCALE GENOMIC DNA]</scope>
    <source>
        <strain evidence="1 2">V2I4</strain>
    </source>
</reference>
<name>A0ABU0T8K1_9ACTN</name>
<dbReference type="Proteomes" id="UP001230328">
    <property type="component" value="Unassembled WGS sequence"/>
</dbReference>
<dbReference type="EMBL" id="JAUSZI010000002">
    <property type="protein sequence ID" value="MDQ1031882.1"/>
    <property type="molecule type" value="Genomic_DNA"/>
</dbReference>
<sequence length="51" mass="5834">MWRLGYVEAELVNSLRRRRHPVAARGSDDEFDRTRVVTCVTAMAVGDITQQ</sequence>
<organism evidence="1 2">
    <name type="scientific">Streptomyces umbrinus</name>
    <dbReference type="NCBI Taxonomy" id="67370"/>
    <lineage>
        <taxon>Bacteria</taxon>
        <taxon>Bacillati</taxon>
        <taxon>Actinomycetota</taxon>
        <taxon>Actinomycetes</taxon>
        <taxon>Kitasatosporales</taxon>
        <taxon>Streptomycetaceae</taxon>
        <taxon>Streptomyces</taxon>
        <taxon>Streptomyces phaeochromogenes group</taxon>
    </lineage>
</organism>